<comment type="cofactor">
    <cofactor evidence="1">
        <name>Mg(2+)</name>
        <dbReference type="ChEBI" id="CHEBI:18420"/>
    </cofactor>
</comment>
<comment type="similarity">
    <text evidence="2 6">Belongs to the Nudix hydrolase family.</text>
</comment>
<evidence type="ECO:0000256" key="3">
    <source>
        <dbReference type="ARBA" id="ARBA00022723"/>
    </source>
</evidence>
<organism evidence="8 9">
    <name type="scientific">Gigaspora margarita</name>
    <dbReference type="NCBI Taxonomy" id="4874"/>
    <lineage>
        <taxon>Eukaryota</taxon>
        <taxon>Fungi</taxon>
        <taxon>Fungi incertae sedis</taxon>
        <taxon>Mucoromycota</taxon>
        <taxon>Glomeromycotina</taxon>
        <taxon>Glomeromycetes</taxon>
        <taxon>Diversisporales</taxon>
        <taxon>Gigasporaceae</taxon>
        <taxon>Gigaspora</taxon>
    </lineage>
</organism>
<sequence length="206" mass="23454">MLTIAMVNALVCGTSIPKKLNTEKQEIEHAVSDKSDIILTEIEPAIEYPSQIPEDGIGNKEFNQGQGINQSKFAYKIKHLYKLNNPIGIKELKSNYNISPPRKYIYVSKYIVFPGGKIEPGETPEDAAKREVFEETNLIIEDLEIVGKQDFDAKNQGRVGYLVKANKYSGEIKIKELDKIADIQFKRIDYEFAVNRLFYAIIFETD</sequence>
<evidence type="ECO:0000256" key="2">
    <source>
        <dbReference type="ARBA" id="ARBA00005582"/>
    </source>
</evidence>
<evidence type="ECO:0000256" key="6">
    <source>
        <dbReference type="RuleBase" id="RU003476"/>
    </source>
</evidence>
<reference evidence="8 9" key="1">
    <citation type="submission" date="2021-06" db="EMBL/GenBank/DDBJ databases">
        <authorList>
            <person name="Kallberg Y."/>
            <person name="Tangrot J."/>
            <person name="Rosling A."/>
        </authorList>
    </citation>
    <scope>NUCLEOTIDE SEQUENCE [LARGE SCALE GENOMIC DNA]</scope>
    <source>
        <strain evidence="8 9">120-4 pot B 10/14</strain>
    </source>
</reference>
<dbReference type="PRINTS" id="PR00502">
    <property type="entry name" value="NUDIXFAMILY"/>
</dbReference>
<dbReference type="InterPro" id="IPR015797">
    <property type="entry name" value="NUDIX_hydrolase-like_dom_sf"/>
</dbReference>
<accession>A0ABM8VZ32</accession>
<evidence type="ECO:0000256" key="5">
    <source>
        <dbReference type="ARBA" id="ARBA00022842"/>
    </source>
</evidence>
<evidence type="ECO:0000259" key="7">
    <source>
        <dbReference type="PROSITE" id="PS51462"/>
    </source>
</evidence>
<protein>
    <submittedName>
        <fullName evidence="8">23586_t:CDS:1</fullName>
    </submittedName>
</protein>
<dbReference type="EMBL" id="CAJVQB010000344">
    <property type="protein sequence ID" value="CAG8483197.1"/>
    <property type="molecule type" value="Genomic_DNA"/>
</dbReference>
<evidence type="ECO:0000256" key="1">
    <source>
        <dbReference type="ARBA" id="ARBA00001946"/>
    </source>
</evidence>
<dbReference type="Pfam" id="PF00293">
    <property type="entry name" value="NUDIX"/>
    <property type="match status" value="1"/>
</dbReference>
<dbReference type="InterPro" id="IPR020084">
    <property type="entry name" value="NUDIX_hydrolase_CS"/>
</dbReference>
<evidence type="ECO:0000313" key="9">
    <source>
        <dbReference type="Proteomes" id="UP000789901"/>
    </source>
</evidence>
<keyword evidence="3" id="KW-0479">Metal-binding</keyword>
<dbReference type="PANTHER" id="PTHR43758:SF8">
    <property type="entry name" value="8-OXO-DGTP DIPHOSPHATASE YTKD-RELATED"/>
    <property type="match status" value="1"/>
</dbReference>
<dbReference type="PANTHER" id="PTHR43758">
    <property type="entry name" value="7,8-DIHYDRO-8-OXOGUANINE TRIPHOSPHATASE"/>
    <property type="match status" value="1"/>
</dbReference>
<dbReference type="InterPro" id="IPR000086">
    <property type="entry name" value="NUDIX_hydrolase_dom"/>
</dbReference>
<evidence type="ECO:0000256" key="4">
    <source>
        <dbReference type="ARBA" id="ARBA00022801"/>
    </source>
</evidence>
<keyword evidence="4 6" id="KW-0378">Hydrolase</keyword>
<keyword evidence="5" id="KW-0460">Magnesium</keyword>
<comment type="caution">
    <text evidence="8">The sequence shown here is derived from an EMBL/GenBank/DDBJ whole genome shotgun (WGS) entry which is preliminary data.</text>
</comment>
<dbReference type="PROSITE" id="PS00893">
    <property type="entry name" value="NUDIX_BOX"/>
    <property type="match status" value="1"/>
</dbReference>
<proteinExistence type="inferred from homology"/>
<keyword evidence="9" id="KW-1185">Reference proteome</keyword>
<dbReference type="InterPro" id="IPR020476">
    <property type="entry name" value="Nudix_hydrolase"/>
</dbReference>
<feature type="domain" description="Nudix hydrolase" evidence="7">
    <location>
        <begin position="52"/>
        <end position="206"/>
    </location>
</feature>
<gene>
    <name evidence="8" type="ORF">GMARGA_LOCUS1345</name>
</gene>
<dbReference type="SUPFAM" id="SSF55811">
    <property type="entry name" value="Nudix"/>
    <property type="match status" value="1"/>
</dbReference>
<dbReference type="PROSITE" id="PS51462">
    <property type="entry name" value="NUDIX"/>
    <property type="match status" value="1"/>
</dbReference>
<dbReference type="Proteomes" id="UP000789901">
    <property type="component" value="Unassembled WGS sequence"/>
</dbReference>
<dbReference type="Gene3D" id="3.90.79.10">
    <property type="entry name" value="Nucleoside Triphosphate Pyrophosphohydrolase"/>
    <property type="match status" value="1"/>
</dbReference>
<evidence type="ECO:0000313" key="8">
    <source>
        <dbReference type="EMBL" id="CAG8483197.1"/>
    </source>
</evidence>
<name>A0ABM8VZ32_GIGMA</name>